<comment type="similarity">
    <text evidence="1">Belongs to the UPF0065 (bug) family.</text>
</comment>
<proteinExistence type="inferred from homology"/>
<dbReference type="Gene3D" id="3.40.190.150">
    <property type="entry name" value="Bordetella uptake gene, domain 1"/>
    <property type="match status" value="1"/>
</dbReference>
<evidence type="ECO:0000256" key="2">
    <source>
        <dbReference type="SAM" id="SignalP"/>
    </source>
</evidence>
<evidence type="ECO:0008006" key="5">
    <source>
        <dbReference type="Google" id="ProtNLM"/>
    </source>
</evidence>
<dbReference type="PIRSF" id="PIRSF017082">
    <property type="entry name" value="YflP"/>
    <property type="match status" value="1"/>
</dbReference>
<dbReference type="CDD" id="cd13578">
    <property type="entry name" value="PBP2_Bug27"/>
    <property type="match status" value="1"/>
</dbReference>
<dbReference type="SUPFAM" id="SSF53850">
    <property type="entry name" value="Periplasmic binding protein-like II"/>
    <property type="match status" value="1"/>
</dbReference>
<dbReference type="PROSITE" id="PS51318">
    <property type="entry name" value="TAT"/>
    <property type="match status" value="1"/>
</dbReference>
<dbReference type="InterPro" id="IPR006311">
    <property type="entry name" value="TAT_signal"/>
</dbReference>
<dbReference type="PATRIC" id="fig|1286631.3.peg.2407"/>
<accession>A0A059KKK1</accession>
<dbReference type="PANTHER" id="PTHR42928">
    <property type="entry name" value="TRICARBOXYLATE-BINDING PROTEIN"/>
    <property type="match status" value="1"/>
</dbReference>
<evidence type="ECO:0000313" key="3">
    <source>
        <dbReference type="EMBL" id="KDB51982.1"/>
    </source>
</evidence>
<comment type="caution">
    <text evidence="3">The sequence shown here is derived from an EMBL/GenBank/DDBJ whole genome shotgun (WGS) entry which is preliminary data.</text>
</comment>
<keyword evidence="2" id="KW-0732">Signal</keyword>
<evidence type="ECO:0000313" key="4">
    <source>
        <dbReference type="Proteomes" id="UP000026714"/>
    </source>
</evidence>
<sequence length="332" mass="34638">MPTRFLSRRRIHRLVLGATLAAGAALLPPGAQAQSAAPLRVILPIGPGAGVDVIIRSVQGALSRALGGQPVIIENLPGAGGITGTQALVKAAPDGNTIAFISNNHAVNPSVFPKLPYDSLNDITPISIVGGSPFVLVVNPAKVPARTAKELQTFLKAKPDALNYASSGNGTIIHLAGEMFVDAAGVKIRHIPYKGMGPMITDIIAGQVEMGVGALGAVQNHLRSGALRAIGVTGRQRSASLPEVPTLAEQGFPEVEVSGWFAAIAPKGLPPAQLKRLHDALAVAFNDPEVKAGFAKRDDLLMLTSPEAAAQFLRTEQERYGRLVRKAAITLD</sequence>
<dbReference type="Proteomes" id="UP000026714">
    <property type="component" value="Unassembled WGS sequence"/>
</dbReference>
<name>A0A059KKK1_9BURK</name>
<organism evidence="3 4">
    <name type="scientific">Sphaerotilus natans subsp. natans DSM 6575</name>
    <dbReference type="NCBI Taxonomy" id="1286631"/>
    <lineage>
        <taxon>Bacteria</taxon>
        <taxon>Pseudomonadati</taxon>
        <taxon>Pseudomonadota</taxon>
        <taxon>Betaproteobacteria</taxon>
        <taxon>Burkholderiales</taxon>
        <taxon>Sphaerotilaceae</taxon>
        <taxon>Sphaerotilus</taxon>
    </lineage>
</organism>
<dbReference type="AlphaFoldDB" id="A0A059KKK1"/>
<dbReference type="eggNOG" id="COG3181">
    <property type="taxonomic scope" value="Bacteria"/>
</dbReference>
<feature type="signal peptide" evidence="2">
    <location>
        <begin position="1"/>
        <end position="33"/>
    </location>
</feature>
<evidence type="ECO:0000256" key="1">
    <source>
        <dbReference type="ARBA" id="ARBA00006987"/>
    </source>
</evidence>
<dbReference type="Pfam" id="PF03401">
    <property type="entry name" value="TctC"/>
    <property type="match status" value="1"/>
</dbReference>
<dbReference type="InterPro" id="IPR042100">
    <property type="entry name" value="Bug_dom1"/>
</dbReference>
<gene>
    <name evidence="3" type="ORF">X805_24600</name>
</gene>
<dbReference type="Gene3D" id="3.40.190.10">
    <property type="entry name" value="Periplasmic binding protein-like II"/>
    <property type="match status" value="1"/>
</dbReference>
<keyword evidence="4" id="KW-1185">Reference proteome</keyword>
<dbReference type="PANTHER" id="PTHR42928:SF5">
    <property type="entry name" value="BLR1237 PROTEIN"/>
    <property type="match status" value="1"/>
</dbReference>
<dbReference type="RefSeq" id="WP_037482341.1">
    <property type="nucleotide sequence ID" value="NZ_AZRA01000062.1"/>
</dbReference>
<dbReference type="EMBL" id="AZRA01000062">
    <property type="protein sequence ID" value="KDB51982.1"/>
    <property type="molecule type" value="Genomic_DNA"/>
</dbReference>
<dbReference type="InterPro" id="IPR005064">
    <property type="entry name" value="BUG"/>
</dbReference>
<dbReference type="STRING" id="34103.SAMN05421778_10672"/>
<reference evidence="3 4" key="1">
    <citation type="journal article" date="2014" name="FEMS Microbiol. Ecol.">
        <title>Sphaerotilus natans encrusted with nanoball-shaped Fe(III) oxide minerals formed by nitrate-reducing mixotrophic Fe(II) oxidation.</title>
        <authorList>
            <person name="Park S."/>
            <person name="Kim D.H."/>
            <person name="Lee J.H."/>
            <person name="Hur H.G."/>
        </authorList>
    </citation>
    <scope>NUCLEOTIDE SEQUENCE [LARGE SCALE GENOMIC DNA]</scope>
    <source>
        <strain evidence="3 4">DSM 6575</strain>
    </source>
</reference>
<feature type="chain" id="PRO_5001575970" description="Tripartite tricarboxylate transporter substrate binding protein" evidence="2">
    <location>
        <begin position="34"/>
        <end position="332"/>
    </location>
</feature>
<protein>
    <recommendedName>
        <fullName evidence="5">Tripartite tricarboxylate transporter substrate binding protein</fullName>
    </recommendedName>
</protein>